<dbReference type="Proteomes" id="UP001227268">
    <property type="component" value="Unassembled WGS sequence"/>
</dbReference>
<sequence length="585" mass="66873">MVSNDARQAQRNERGRRVDEEQGSQRGRRDNEEQHTQRGRREDMNRSPIRPNNDLSSLLDRLDPDEVVEILRKHAEERKKNAPARSNPPRADYRSPSRSPLPRNQQRSEGAFVRDDENHVGPSSHAQLQGRRQLDERWVPALTKGSSKGPAASKVKDFTYSLMPPSRKKTTKASKPATRPEGKVGTNDNYVIYIPSTELLLHEMPVFTSTGSNVEYRNENERRWLVRQGYMKQILWFSDMTPEEIEVAVRDAFEDNEPDDQPDEGFVFAKYGSNKKSSGAASRLWPDVLTLPKLDSFLKLKNFFNGCKYVFIFDDHYKNLTDQPLARQQYEVRWLEIWEREKRRIEQRAYGEDAEAVLETEGTDVFVHRAIPMKCPGCHRHYSGSQIVAHKRKCKVLKEKHLDQFEISSDDNKGSGPAAKPAKSSFKASKMDRNTSQSAIKVKRELSSSPYEYDDEISFVKTSIRSVNTSSASANFNSATTTKALPPHKRKKMQEFEDAEIGENLPALSPDELQQLDALEQYYNDQALLQDATKKANTEKKKTNAEKKVESEGSELSALDEEVEKMINEARGKAKAKYGKKRVSE</sequence>
<protein>
    <submittedName>
        <fullName evidence="1">Uncharacterized protein</fullName>
    </submittedName>
</protein>
<keyword evidence="2" id="KW-1185">Reference proteome</keyword>
<dbReference type="EMBL" id="JASBWT010000009">
    <property type="protein sequence ID" value="KAJ9101781.1"/>
    <property type="molecule type" value="Genomic_DNA"/>
</dbReference>
<reference evidence="1" key="1">
    <citation type="submission" date="2023-04" db="EMBL/GenBank/DDBJ databases">
        <title>Draft Genome sequencing of Naganishia species isolated from polar environments using Oxford Nanopore Technology.</title>
        <authorList>
            <person name="Leo P."/>
            <person name="Venkateswaran K."/>
        </authorList>
    </citation>
    <scope>NUCLEOTIDE SEQUENCE</scope>
    <source>
        <strain evidence="1">MNA-CCFEE 5423</strain>
    </source>
</reference>
<proteinExistence type="predicted"/>
<name>A0ACC2VRN7_9TREE</name>
<evidence type="ECO:0000313" key="1">
    <source>
        <dbReference type="EMBL" id="KAJ9101781.1"/>
    </source>
</evidence>
<accession>A0ACC2VRN7</accession>
<organism evidence="1 2">
    <name type="scientific">Naganishia friedmannii</name>
    <dbReference type="NCBI Taxonomy" id="89922"/>
    <lineage>
        <taxon>Eukaryota</taxon>
        <taxon>Fungi</taxon>
        <taxon>Dikarya</taxon>
        <taxon>Basidiomycota</taxon>
        <taxon>Agaricomycotina</taxon>
        <taxon>Tremellomycetes</taxon>
        <taxon>Filobasidiales</taxon>
        <taxon>Filobasidiaceae</taxon>
        <taxon>Naganishia</taxon>
    </lineage>
</organism>
<gene>
    <name evidence="1" type="ORF">QFC21_003120</name>
</gene>
<evidence type="ECO:0000313" key="2">
    <source>
        <dbReference type="Proteomes" id="UP001227268"/>
    </source>
</evidence>
<comment type="caution">
    <text evidence="1">The sequence shown here is derived from an EMBL/GenBank/DDBJ whole genome shotgun (WGS) entry which is preliminary data.</text>
</comment>